<keyword evidence="7" id="KW-1185">Reference proteome</keyword>
<evidence type="ECO:0000259" key="6">
    <source>
        <dbReference type="PROSITE" id="PS51649"/>
    </source>
</evidence>
<dbReference type="UniPathway" id="UPA00143"/>
<sequence>MEALCDLQVDVNGEETFMVNKKILSSYSGRLGKLFSKSSCSTGNLKVIFNDFPGGAESFELVCRFCYNRSKTEITPLNATLLSCAANFMEMSNSISGHSNLIEQTEKSLEEIRHWTWSELMVALRQCQNSFPVASKSGLLERCLDSVTTRLALASERSPSPSTSSSDYSGVRFSCETKSTESLKSSFSRANWWFEDLLVIDVSLLVMMVGSMIKQKVEHAAISKFLFFYQKSKFHTAMSHEKCKIMETVVDLLHSLEPSSVPCKSLFGILRVALGLNISKGSRNKLEIMIASQIDQATLDNLLVPSPQGTNSLYDTNLVVRLVKAFLKEGTSGVPEVQLKKVANLMDLYIAEVAPDPYLKPSKFLALATVLPDSARDSFDCMYHAVDMYMEVHAGLSEEEKIKICRALNYRKLSAEACKHLSENSNFPSKIIMQALNSQEFRLKSLIRVSSNTSAFTSSPCSFSGNIKKDEAGEQIVLYAGDLDLSTDNVRLRAQLQGMQSRVTELEKLCRKMQTQMAKVLRSRVSSSHRSRSLPRLCS</sequence>
<dbReference type="PANTHER" id="PTHR32370">
    <property type="entry name" value="OS12G0117600 PROTEIN"/>
    <property type="match status" value="1"/>
</dbReference>
<dbReference type="OrthoDB" id="624345at2759"/>
<dbReference type="KEGG" id="rarg:115750921"/>
<keyword evidence="4" id="KW-0175">Coiled coil</keyword>
<organism evidence="7 8">
    <name type="scientific">Rhodamnia argentea</name>
    <dbReference type="NCBI Taxonomy" id="178133"/>
    <lineage>
        <taxon>Eukaryota</taxon>
        <taxon>Viridiplantae</taxon>
        <taxon>Streptophyta</taxon>
        <taxon>Embryophyta</taxon>
        <taxon>Tracheophyta</taxon>
        <taxon>Spermatophyta</taxon>
        <taxon>Magnoliopsida</taxon>
        <taxon>eudicotyledons</taxon>
        <taxon>Gunneridae</taxon>
        <taxon>Pentapetalae</taxon>
        <taxon>rosids</taxon>
        <taxon>malvids</taxon>
        <taxon>Myrtales</taxon>
        <taxon>Myrtaceae</taxon>
        <taxon>Myrtoideae</taxon>
        <taxon>Myrteae</taxon>
        <taxon>Australasian group</taxon>
        <taxon>Rhodamnia</taxon>
    </lineage>
</organism>
<dbReference type="GO" id="GO:0016567">
    <property type="term" value="P:protein ubiquitination"/>
    <property type="evidence" value="ECO:0007669"/>
    <property type="project" value="UniProtKB-UniPathway"/>
</dbReference>
<evidence type="ECO:0000256" key="3">
    <source>
        <dbReference type="PROSITE-ProRule" id="PRU00982"/>
    </source>
</evidence>
<dbReference type="GeneID" id="115750921"/>
<feature type="coiled-coil region" evidence="4">
    <location>
        <begin position="489"/>
        <end position="516"/>
    </location>
</feature>
<feature type="domain" description="NPH3" evidence="6">
    <location>
        <begin position="191"/>
        <end position="442"/>
    </location>
</feature>
<dbReference type="RefSeq" id="XP_030544415.1">
    <property type="nucleotide sequence ID" value="XM_030688555.2"/>
</dbReference>
<gene>
    <name evidence="8" type="primary">LOC115750921</name>
</gene>
<dbReference type="Pfam" id="PF03000">
    <property type="entry name" value="NPH3"/>
    <property type="match status" value="1"/>
</dbReference>
<evidence type="ECO:0000256" key="4">
    <source>
        <dbReference type="SAM" id="Coils"/>
    </source>
</evidence>
<dbReference type="InterPro" id="IPR011333">
    <property type="entry name" value="SKP1/BTB/POZ_sf"/>
</dbReference>
<accession>A0A8B8QBD4</accession>
<evidence type="ECO:0000256" key="2">
    <source>
        <dbReference type="ARBA" id="ARBA00022786"/>
    </source>
</evidence>
<name>A0A8B8QBD4_9MYRT</name>
<dbReference type="Gene3D" id="3.30.710.10">
    <property type="entry name" value="Potassium Channel Kv1.1, Chain A"/>
    <property type="match status" value="1"/>
</dbReference>
<protein>
    <submittedName>
        <fullName evidence="8">BTB/POZ domain-containing protein At3g22104 isoform X1</fullName>
    </submittedName>
</protein>
<evidence type="ECO:0000313" key="7">
    <source>
        <dbReference type="Proteomes" id="UP000827889"/>
    </source>
</evidence>
<dbReference type="SMART" id="SM00225">
    <property type="entry name" value="BTB"/>
    <property type="match status" value="1"/>
</dbReference>
<proteinExistence type="inferred from homology"/>
<comment type="similarity">
    <text evidence="3">Belongs to the NPH3 family.</text>
</comment>
<dbReference type="Proteomes" id="UP000827889">
    <property type="component" value="Chromosome 7"/>
</dbReference>
<evidence type="ECO:0000259" key="5">
    <source>
        <dbReference type="PROSITE" id="PS50097"/>
    </source>
</evidence>
<dbReference type="InterPro" id="IPR043454">
    <property type="entry name" value="NPH3/RPT2-like"/>
</dbReference>
<keyword evidence="2" id="KW-0833">Ubl conjugation pathway</keyword>
<dbReference type="SUPFAM" id="SSF54695">
    <property type="entry name" value="POZ domain"/>
    <property type="match status" value="1"/>
</dbReference>
<dbReference type="InterPro" id="IPR000210">
    <property type="entry name" value="BTB/POZ_dom"/>
</dbReference>
<dbReference type="AlphaFoldDB" id="A0A8B8QBD4"/>
<comment type="pathway">
    <text evidence="1">Protein modification; protein ubiquitination.</text>
</comment>
<evidence type="ECO:0000313" key="8">
    <source>
        <dbReference type="RefSeq" id="XP_030544415.1"/>
    </source>
</evidence>
<reference evidence="8" key="1">
    <citation type="submission" date="2025-08" db="UniProtKB">
        <authorList>
            <consortium name="RefSeq"/>
        </authorList>
    </citation>
    <scope>IDENTIFICATION</scope>
    <source>
        <tissue evidence="8">Leaf</tissue>
    </source>
</reference>
<evidence type="ECO:0000256" key="1">
    <source>
        <dbReference type="ARBA" id="ARBA00004906"/>
    </source>
</evidence>
<dbReference type="PROSITE" id="PS50097">
    <property type="entry name" value="BTB"/>
    <property type="match status" value="1"/>
</dbReference>
<feature type="domain" description="BTB" evidence="5">
    <location>
        <begin position="5"/>
        <end position="68"/>
    </location>
</feature>
<dbReference type="PROSITE" id="PS51649">
    <property type="entry name" value="NPH3"/>
    <property type="match status" value="1"/>
</dbReference>
<dbReference type="InterPro" id="IPR027356">
    <property type="entry name" value="NPH3_dom"/>
</dbReference>
<dbReference type="Pfam" id="PF00651">
    <property type="entry name" value="BTB"/>
    <property type="match status" value="1"/>
</dbReference>